<dbReference type="Gene3D" id="1.20.120.350">
    <property type="entry name" value="Voltage-gated potassium channels. Chain C"/>
    <property type="match status" value="4"/>
</dbReference>
<feature type="transmembrane region" description="Helical" evidence="14">
    <location>
        <begin position="1307"/>
        <end position="1330"/>
    </location>
</feature>
<keyword evidence="17" id="KW-1185">Reference proteome</keyword>
<organism evidence="16 17">
    <name type="scientific">Ceratopteris richardii</name>
    <name type="common">Triangle waterfern</name>
    <dbReference type="NCBI Taxonomy" id="49495"/>
    <lineage>
        <taxon>Eukaryota</taxon>
        <taxon>Viridiplantae</taxon>
        <taxon>Streptophyta</taxon>
        <taxon>Embryophyta</taxon>
        <taxon>Tracheophyta</taxon>
        <taxon>Polypodiopsida</taxon>
        <taxon>Polypodiidae</taxon>
        <taxon>Polypodiales</taxon>
        <taxon>Pteridineae</taxon>
        <taxon>Pteridaceae</taxon>
        <taxon>Parkerioideae</taxon>
        <taxon>Ceratopteris</taxon>
    </lineage>
</organism>
<evidence type="ECO:0000256" key="9">
    <source>
        <dbReference type="ARBA" id="ARBA00023065"/>
    </source>
</evidence>
<gene>
    <name evidence="16" type="ORF">KP509_11G019800</name>
</gene>
<dbReference type="EMBL" id="CM035416">
    <property type="protein sequence ID" value="KAH7424697.1"/>
    <property type="molecule type" value="Genomic_DNA"/>
</dbReference>
<keyword evidence="7" id="KW-0851">Voltage-gated channel</keyword>
<feature type="transmembrane region" description="Helical" evidence="14">
    <location>
        <begin position="1108"/>
        <end position="1129"/>
    </location>
</feature>
<feature type="transmembrane region" description="Helical" evidence="14">
    <location>
        <begin position="309"/>
        <end position="329"/>
    </location>
</feature>
<feature type="transmembrane region" description="Helical" evidence="14">
    <location>
        <begin position="1074"/>
        <end position="1093"/>
    </location>
</feature>
<evidence type="ECO:0000256" key="12">
    <source>
        <dbReference type="ARBA" id="ARBA00023303"/>
    </source>
</evidence>
<protein>
    <recommendedName>
        <fullName evidence="15">Ion transport domain-containing protein</fullName>
    </recommendedName>
</protein>
<evidence type="ECO:0000256" key="3">
    <source>
        <dbReference type="ARBA" id="ARBA00022568"/>
    </source>
</evidence>
<feature type="region of interest" description="Disordered" evidence="13">
    <location>
        <begin position="898"/>
        <end position="953"/>
    </location>
</feature>
<dbReference type="PROSITE" id="PS50096">
    <property type="entry name" value="IQ"/>
    <property type="match status" value="1"/>
</dbReference>
<dbReference type="GO" id="GO:0098703">
    <property type="term" value="P:calcium ion import across plasma membrane"/>
    <property type="evidence" value="ECO:0007669"/>
    <property type="project" value="TreeGrafter"/>
</dbReference>
<proteinExistence type="predicted"/>
<keyword evidence="5 14" id="KW-0812">Transmembrane</keyword>
<evidence type="ECO:0000313" key="17">
    <source>
        <dbReference type="Proteomes" id="UP000825935"/>
    </source>
</evidence>
<keyword evidence="9" id="KW-0406">Ion transport</keyword>
<evidence type="ECO:0000256" key="2">
    <source>
        <dbReference type="ARBA" id="ARBA00022448"/>
    </source>
</evidence>
<feature type="transmembrane region" description="Helical" evidence="14">
    <location>
        <begin position="650"/>
        <end position="669"/>
    </location>
</feature>
<feature type="transmembrane region" description="Helical" evidence="14">
    <location>
        <begin position="386"/>
        <end position="408"/>
    </location>
</feature>
<accession>A0A8T2TMW1</accession>
<keyword evidence="3" id="KW-0109">Calcium transport</keyword>
<keyword evidence="2" id="KW-0813">Transport</keyword>
<feature type="compositionally biased region" description="Low complexity" evidence="13">
    <location>
        <begin position="907"/>
        <end position="922"/>
    </location>
</feature>
<keyword evidence="8 14" id="KW-1133">Transmembrane helix</keyword>
<dbReference type="InterPro" id="IPR050599">
    <property type="entry name" value="VDCC_alpha-1_subunit"/>
</dbReference>
<feature type="domain" description="Ion transport" evidence="15">
    <location>
        <begin position="1390"/>
        <end position="1620"/>
    </location>
</feature>
<comment type="caution">
    <text evidence="16">The sequence shown here is derived from an EMBL/GenBank/DDBJ whole genome shotgun (WGS) entry which is preliminary data.</text>
</comment>
<feature type="domain" description="Ion transport" evidence="15">
    <location>
        <begin position="1073"/>
        <end position="1335"/>
    </location>
</feature>
<dbReference type="Gene3D" id="1.10.287.70">
    <property type="match status" value="4"/>
</dbReference>
<feature type="domain" description="Ion transport" evidence="15">
    <location>
        <begin position="171"/>
        <end position="446"/>
    </location>
</feature>
<feature type="region of interest" description="Disordered" evidence="13">
    <location>
        <begin position="1"/>
        <end position="26"/>
    </location>
</feature>
<keyword evidence="6" id="KW-0106">Calcium</keyword>
<evidence type="ECO:0000256" key="5">
    <source>
        <dbReference type="ARBA" id="ARBA00022692"/>
    </source>
</evidence>
<evidence type="ECO:0000313" key="16">
    <source>
        <dbReference type="EMBL" id="KAH7424697.1"/>
    </source>
</evidence>
<dbReference type="InterPro" id="IPR005821">
    <property type="entry name" value="Ion_trans_dom"/>
</dbReference>
<dbReference type="GO" id="GO:0005891">
    <property type="term" value="C:voltage-gated calcium channel complex"/>
    <property type="evidence" value="ECO:0007669"/>
    <property type="project" value="TreeGrafter"/>
</dbReference>
<evidence type="ECO:0000256" key="4">
    <source>
        <dbReference type="ARBA" id="ARBA00022673"/>
    </source>
</evidence>
<dbReference type="OMA" id="QFMASAI"/>
<evidence type="ECO:0000256" key="6">
    <source>
        <dbReference type="ARBA" id="ARBA00022837"/>
    </source>
</evidence>
<feature type="transmembrane region" description="Helical" evidence="14">
    <location>
        <begin position="1594"/>
        <end position="1617"/>
    </location>
</feature>
<evidence type="ECO:0000256" key="1">
    <source>
        <dbReference type="ARBA" id="ARBA00004141"/>
    </source>
</evidence>
<feature type="transmembrane region" description="Helical" evidence="14">
    <location>
        <begin position="779"/>
        <end position="804"/>
    </location>
</feature>
<dbReference type="OrthoDB" id="541396at2759"/>
<dbReference type="PANTHER" id="PTHR45628">
    <property type="entry name" value="VOLTAGE-DEPENDENT CALCIUM CHANNEL TYPE A SUBUNIT ALPHA-1"/>
    <property type="match status" value="1"/>
</dbReference>
<reference evidence="16" key="1">
    <citation type="submission" date="2021-08" db="EMBL/GenBank/DDBJ databases">
        <title>WGS assembly of Ceratopteris richardii.</title>
        <authorList>
            <person name="Marchant D.B."/>
            <person name="Chen G."/>
            <person name="Jenkins J."/>
            <person name="Shu S."/>
            <person name="Leebens-Mack J."/>
            <person name="Grimwood J."/>
            <person name="Schmutz J."/>
            <person name="Soltis P."/>
            <person name="Soltis D."/>
            <person name="Chen Z.-H."/>
        </authorList>
    </citation>
    <scope>NUCLEOTIDE SEQUENCE</scope>
    <source>
        <strain evidence="16">Whitten #5841</strain>
        <tissue evidence="16">Leaf</tissue>
    </source>
</reference>
<evidence type="ECO:0000259" key="15">
    <source>
        <dbReference type="Pfam" id="PF00520"/>
    </source>
</evidence>
<evidence type="ECO:0000256" key="11">
    <source>
        <dbReference type="ARBA" id="ARBA00023180"/>
    </source>
</evidence>
<dbReference type="PANTHER" id="PTHR45628:SF7">
    <property type="entry name" value="VOLTAGE-DEPENDENT CALCIUM CHANNEL TYPE A SUBUNIT ALPHA-1"/>
    <property type="match status" value="1"/>
</dbReference>
<feature type="transmembrane region" description="Helical" evidence="14">
    <location>
        <begin position="615"/>
        <end position="638"/>
    </location>
</feature>
<keyword evidence="12" id="KW-0407">Ion channel</keyword>
<comment type="subcellular location">
    <subcellularLocation>
        <location evidence="1">Membrane</location>
        <topology evidence="1">Multi-pass membrane protein</topology>
    </subcellularLocation>
</comment>
<keyword evidence="10 14" id="KW-0472">Membrane</keyword>
<name>A0A8T2TMW1_CERRI</name>
<dbReference type="Proteomes" id="UP000825935">
    <property type="component" value="Chromosome 11"/>
</dbReference>
<evidence type="ECO:0000256" key="13">
    <source>
        <dbReference type="SAM" id="MobiDB-lite"/>
    </source>
</evidence>
<evidence type="ECO:0000256" key="14">
    <source>
        <dbReference type="SAM" id="Phobius"/>
    </source>
</evidence>
<feature type="domain" description="Ion transport" evidence="15">
    <location>
        <begin position="585"/>
        <end position="810"/>
    </location>
</feature>
<keyword evidence="4" id="KW-0107">Calcium channel</keyword>
<evidence type="ECO:0000256" key="7">
    <source>
        <dbReference type="ARBA" id="ARBA00022882"/>
    </source>
</evidence>
<dbReference type="SUPFAM" id="SSF81324">
    <property type="entry name" value="Voltage-gated potassium channels"/>
    <property type="match status" value="4"/>
</dbReference>
<feature type="transmembrane region" description="Helical" evidence="14">
    <location>
        <begin position="414"/>
        <end position="445"/>
    </location>
</feature>
<keyword evidence="11" id="KW-0325">Glycoprotein</keyword>
<feature type="transmembrane region" description="Helical" evidence="14">
    <location>
        <begin position="1509"/>
        <end position="1528"/>
    </location>
</feature>
<dbReference type="Gene3D" id="1.10.238.10">
    <property type="entry name" value="EF-hand"/>
    <property type="match status" value="1"/>
</dbReference>
<dbReference type="GO" id="GO:0008331">
    <property type="term" value="F:high voltage-gated calcium channel activity"/>
    <property type="evidence" value="ECO:0007669"/>
    <property type="project" value="TreeGrafter"/>
</dbReference>
<dbReference type="InterPro" id="IPR027359">
    <property type="entry name" value="Volt_channel_dom_sf"/>
</dbReference>
<dbReference type="Pfam" id="PF00520">
    <property type="entry name" value="Ion_trans"/>
    <property type="match status" value="4"/>
</dbReference>
<feature type="transmembrane region" description="Helical" evidence="14">
    <location>
        <begin position="1194"/>
        <end position="1215"/>
    </location>
</feature>
<feature type="transmembrane region" description="Helical" evidence="14">
    <location>
        <begin position="702"/>
        <end position="728"/>
    </location>
</feature>
<evidence type="ECO:0000256" key="8">
    <source>
        <dbReference type="ARBA" id="ARBA00022989"/>
    </source>
</evidence>
<evidence type="ECO:0000256" key="10">
    <source>
        <dbReference type="ARBA" id="ARBA00023136"/>
    </source>
</evidence>
<sequence>MMEPSGGLGSDNADGPPSVRRQSRRMSIQKMVGAAINVVTKLTEPRKEIDPEYEPDFTQRHPQWEDELPPIHPHDVHAPELLAIEQAPLSEVKPQPAKFAMALHKSESASRACERWKLAYISVKKTLAVRDQSLRSSIGIGGELEGLALGIWDRYNPWRIFLFQLVYNKKTEYAIFVLINFHVLIMILKASLRGSWKNPHITMDQLNIIDAVLTSIFSVECFARIACLGLYKGPNTYLRNTYNRLDFLSVLDSWAQLIAVRFSKNMYFLRFLVFRMFRAMLTLRDIEFFGQVLAIFEALRRSMEPLEDVMLLALVLLFFYSLIGLQFFGSDLQYRCVRKSDGQFAYPVIYCSHFTDRGFVCPSNQACKKVGGNPGYGIQTFDMIPFSLLTLFQVVSLEGWSFVMYVMGDVEFKYAVAYFITLVIVVAYFLVNIVVAAISGVFLRVRHEHQALLKKNKNTKTFSFYNATMLASILKDVIEDDKKMTLLERFRKGSEQMKARLNRAASRTGSGMKRLMSSSQSFGNSFRRTNTLADIDYDWDPEGRTALSREFSRSFSRRVNRTMSRGARAAQQTVSSKCRYIVESKVFRYSELFAISANLLILCLHFEGISNKFLYTLYAFEALFIVAFTTEMVLRFLAVGLVQYMDDKMNVWDTVVIITAAGAIMTRAYPNISGARMLRWFYIDKKQAKTHTSIVTDCLEGLAALAAVSFFFLLIIFVFSVIGMQLYAGEYYDFPEGYPRNNFDNIFSAMYLWFICTTTDSWASQMWNAVHPGVTYRWIAPFLFVTYIIITVFLVLNLVIAVILEKTELTDDQKKKIQKTEYLKHLKSRQKRLFSSKGSGTWVVGAVEGAAAGVKSISKRLYTKKVRNISITRSDASCVNSEADPGLSNFLASNQVGKSSSEEKTTTIKTSETITSESGGSSLFVPRRPSTQGLGRRSFSASPMPLGPAPSMPMRKRASQILLSSGFSTDMPDQKAPNTPLRNSILALVNQSSNVGVLPANVPDQISSLQTHTNSPSLLSNNRESFELQEYEELHKSFKMRDIVPWYLSNDSLFLFAPEHNLRKWCQKLVSSRVFTIFIIIVIAVSISVVISMKRDTKLDPVFAKLNIFVFTMFSLEFLMKIIAYGFLLTPDPYLGDIYNFLDLFLLILDALFLYPNWQPTQLKVIRILSALRPLRLLCRIQGMKVLTTNLLRTIPAVTSVLIFTFVVFSVFSVVGVQMFRGRYASCNSLVDHKIECVGNDLTDAQILGPRVWSNPPFHFDNFPAALLSLFVLSTFDNVQDGFINPAMDIAGPKGSQPKRDASPLNAIFFIVFICIGGFFILRMFVGVFIDQFGLISGSKLLTERQKLFRDTNRIIQRMTPLHKPKIPRFWLRRFCHRLVTSPKYPDVIRAVIILNYTWLSSHFAGQPKYLTVHRNRVEASFASFYVLDVAVKLIGHEITDFIREPWYVFELCNAIVSETMVMPETYSLRKTIGRVPMGARILRVIHYTPRLNTLFKIVVVSMMHMLDIVWLLAILLVSFSIMAVQMFETLRDGSCIGPDMSFTDFGNAFITLFQIMTGDNWSCILTDSQAEFPFCTLNHPVKGSDCGNSAFSIVFYVLFITLATHIFMNMFVASIIDTITFGLLKEKTIITPANLIEYQTLWNDPEFDPTSSGYIGLHKLRTFLDRLGIPLGHRHNAAPQWFARVQWEVFGFHVEGKGIPFRELLETLTLYKIGSKGLELAVRIEREKQIQKIYRYGATIKIQAAIRGFLAQRCQEKKKSEQKRLPTTSTLSSMLFE</sequence>
<feature type="transmembrane region" description="Helical" evidence="14">
    <location>
        <begin position="1141"/>
        <end position="1158"/>
    </location>
</feature>